<reference evidence="2 3" key="1">
    <citation type="submission" date="2019-06" db="EMBL/GenBank/DDBJ databases">
        <authorList>
            <person name="Palmer J.M."/>
        </authorList>
    </citation>
    <scope>NUCLEOTIDE SEQUENCE [LARGE SCALE GENOMIC DNA]</scope>
    <source>
        <strain evidence="2 3">TWF703</strain>
    </source>
</reference>
<accession>A0A7C8K1P2</accession>
<evidence type="ECO:0000313" key="2">
    <source>
        <dbReference type="EMBL" id="KAF3145622.1"/>
    </source>
</evidence>
<sequence>MSVPISIVRSNSSTKSQQLAELLHFPASPNYSCERHACAFPSWPDRPTLNSPDLSAHSEDSGFFSDLDLAGHSVGMQRVRSNQRPSNYLELEFEDDDEDDSSDNSCAVSLSSTPETQRKPPKRCDSKSIIANELRRERIASGRCKKNMRLQTLLNPSLPQSKITLSVASISPQPQILPTFATLTSATNICLSQEQLYSITRGGASQSCDI</sequence>
<dbReference type="AlphaFoldDB" id="A0A7C8K1P2"/>
<evidence type="ECO:0000313" key="3">
    <source>
        <dbReference type="Proteomes" id="UP000480548"/>
    </source>
</evidence>
<feature type="compositionally biased region" description="Polar residues" evidence="1">
    <location>
        <begin position="104"/>
        <end position="115"/>
    </location>
</feature>
<organism evidence="2 3">
    <name type="scientific">Orbilia oligospora</name>
    <name type="common">Nematode-trapping fungus</name>
    <name type="synonym">Arthrobotrys oligospora</name>
    <dbReference type="NCBI Taxonomy" id="2813651"/>
    <lineage>
        <taxon>Eukaryota</taxon>
        <taxon>Fungi</taxon>
        <taxon>Dikarya</taxon>
        <taxon>Ascomycota</taxon>
        <taxon>Pezizomycotina</taxon>
        <taxon>Orbiliomycetes</taxon>
        <taxon>Orbiliales</taxon>
        <taxon>Orbiliaceae</taxon>
        <taxon>Orbilia</taxon>
    </lineage>
</organism>
<feature type="region of interest" description="Disordered" evidence="1">
    <location>
        <begin position="94"/>
        <end position="124"/>
    </location>
</feature>
<evidence type="ECO:0000256" key="1">
    <source>
        <dbReference type="SAM" id="MobiDB-lite"/>
    </source>
</evidence>
<dbReference type="Proteomes" id="UP000480548">
    <property type="component" value="Unassembled WGS sequence"/>
</dbReference>
<dbReference type="EMBL" id="WIQZ01000004">
    <property type="protein sequence ID" value="KAF3145622.1"/>
    <property type="molecule type" value="Genomic_DNA"/>
</dbReference>
<protein>
    <submittedName>
        <fullName evidence="2">Uncharacterized protein</fullName>
    </submittedName>
</protein>
<name>A0A7C8K1P2_ORBOL</name>
<comment type="caution">
    <text evidence="2">The sequence shown here is derived from an EMBL/GenBank/DDBJ whole genome shotgun (WGS) entry which is preliminary data.</text>
</comment>
<gene>
    <name evidence="2" type="ORF">TWF703_006763</name>
</gene>
<proteinExistence type="predicted"/>